<dbReference type="CDD" id="cd07986">
    <property type="entry name" value="LPLAT_ACT14924-like"/>
    <property type="match status" value="1"/>
</dbReference>
<dbReference type="Pfam" id="PF13444">
    <property type="entry name" value="Acetyltransf_5"/>
    <property type="match status" value="1"/>
</dbReference>
<dbReference type="Gene3D" id="3.40.630.30">
    <property type="match status" value="1"/>
</dbReference>
<evidence type="ECO:0000256" key="5">
    <source>
        <dbReference type="ARBA" id="ARBA00023315"/>
    </source>
</evidence>
<dbReference type="Proteomes" id="UP000186469">
    <property type="component" value="Unassembled WGS sequence"/>
</dbReference>
<keyword evidence="5" id="KW-0012">Acyltransferase</keyword>
<keyword evidence="4" id="KW-0443">Lipid metabolism</keyword>
<evidence type="ECO:0000256" key="2">
    <source>
        <dbReference type="ARBA" id="ARBA00022516"/>
    </source>
</evidence>
<evidence type="ECO:0000256" key="4">
    <source>
        <dbReference type="ARBA" id="ARBA00023098"/>
    </source>
</evidence>
<dbReference type="InterPro" id="IPR052351">
    <property type="entry name" value="Ornithine_N-alpha-AT"/>
</dbReference>
<evidence type="ECO:0000256" key="1">
    <source>
        <dbReference type="ARBA" id="ARBA00005189"/>
    </source>
</evidence>
<feature type="domain" description="Phospholipid/glycerol acyltransferase" evidence="6">
    <location>
        <begin position="105"/>
        <end position="228"/>
    </location>
</feature>
<dbReference type="GO" id="GO:0006629">
    <property type="term" value="P:lipid metabolic process"/>
    <property type="evidence" value="ECO:0007669"/>
    <property type="project" value="UniProtKB-KW"/>
</dbReference>
<dbReference type="EMBL" id="FRDI01000004">
    <property type="protein sequence ID" value="SHN61185.1"/>
    <property type="molecule type" value="Genomic_DNA"/>
</dbReference>
<dbReference type="PANTHER" id="PTHR37323">
    <property type="entry name" value="GCN5-RELATED N-ACETYLTRANSFERASE"/>
    <property type="match status" value="1"/>
</dbReference>
<name>A0A1M7SRN6_9BACT</name>
<evidence type="ECO:0000256" key="3">
    <source>
        <dbReference type="ARBA" id="ARBA00022679"/>
    </source>
</evidence>
<reference evidence="7 8" key="1">
    <citation type="submission" date="2016-12" db="EMBL/GenBank/DDBJ databases">
        <authorList>
            <person name="Song W.-J."/>
            <person name="Kurnit D.M."/>
        </authorList>
    </citation>
    <scope>NUCLEOTIDE SEQUENCE [LARGE SCALE GENOMIC DNA]</scope>
    <source>
        <strain evidence="7 8">DSM 11393</strain>
    </source>
</reference>
<dbReference type="SUPFAM" id="SSF55729">
    <property type="entry name" value="Acyl-CoA N-acyltransferases (Nat)"/>
    <property type="match status" value="1"/>
</dbReference>
<accession>A0A1M7SRN6</accession>
<dbReference type="InterPro" id="IPR045746">
    <property type="entry name" value="ACT14924-like_Acyltransf_dom"/>
</dbReference>
<dbReference type="RefSeq" id="WP_072696880.1">
    <property type="nucleotide sequence ID" value="NZ_FRDI01000004.1"/>
</dbReference>
<comment type="pathway">
    <text evidence="1">Lipid metabolism.</text>
</comment>
<dbReference type="InterPro" id="IPR002123">
    <property type="entry name" value="Plipid/glycerol_acylTrfase"/>
</dbReference>
<proteinExistence type="predicted"/>
<dbReference type="STRING" id="1121455.SAMN02745728_01199"/>
<keyword evidence="2" id="KW-0444">Lipid biosynthesis</keyword>
<evidence type="ECO:0000259" key="6">
    <source>
        <dbReference type="SMART" id="SM00563"/>
    </source>
</evidence>
<sequence length="614" mass="68471">MKEHSAKIDDQSKPHINLLDRWNAPLPETRVLDTSFLPSSLSSIPSVFVSLLKKTLYINRLMELFYTIPPCSSALDFAENSLKVMNVSLKCDENFAESIPKEGPLVIVSNHPFGGIDGLALLLALLPHRPDLKLLVNSALGIFPDLRSACFPLDILSASSSALSVNSSSLRAAGSYLQQGGAVGLFPSGTVSYWRRGKGVVDPDWQMAAARLAKRYNAQVLPLFFHGNNSLLFNVFGCLHPLLRTVMLPREFYNCRGKTLRLSSGRVVDPSALNLLKNPESITAYLRMRCYALAEKNNKQLSKTKIVDNRPMEPVAEAHDPKLIIEAIAKLPPKSLLVEEGDYAVYSIRGGESPILLEELGALREATFRMVGEGSGKSRDLDIYDHKYYHLLLWHKKDACLVGAYRLGKVQEILAESGEAGLYTSTLFRMSPEFFRRYENSLELGRAVVHPNYQREYYPLMMLWKGIGRFLLRHDDIHCLFGPVSLSLDYTPASLGTVVEYLQTQCGSTELSSMVRGRTIPDKLLSSAKDIPLPDTLNYNGLVALVKDIEGGKGIPVLFKHYLKLGGKIGAFHIDTSFNTLDAFLLMDIVNSPQQMLERYMTPEGAEAFLKRWR</sequence>
<organism evidence="7 8">
    <name type="scientific">Desulfovibrio litoralis DSM 11393</name>
    <dbReference type="NCBI Taxonomy" id="1121455"/>
    <lineage>
        <taxon>Bacteria</taxon>
        <taxon>Pseudomonadati</taxon>
        <taxon>Thermodesulfobacteriota</taxon>
        <taxon>Desulfovibrionia</taxon>
        <taxon>Desulfovibrionales</taxon>
        <taxon>Desulfovibrionaceae</taxon>
        <taxon>Desulfovibrio</taxon>
    </lineage>
</organism>
<keyword evidence="3" id="KW-0808">Transferase</keyword>
<dbReference type="PANTHER" id="PTHR37323:SF1">
    <property type="entry name" value="L-ORNITHINE N(ALPHA)-ACYLTRANSFERASE"/>
    <property type="match status" value="1"/>
</dbReference>
<keyword evidence="8" id="KW-1185">Reference proteome</keyword>
<dbReference type="GO" id="GO:0016746">
    <property type="term" value="F:acyltransferase activity"/>
    <property type="evidence" value="ECO:0007669"/>
    <property type="project" value="UniProtKB-KW"/>
</dbReference>
<dbReference type="Pfam" id="PF19576">
    <property type="entry name" value="Acyltransf_2"/>
    <property type="match status" value="1"/>
</dbReference>
<dbReference type="InterPro" id="IPR016181">
    <property type="entry name" value="Acyl_CoA_acyltransferase"/>
</dbReference>
<dbReference type="SUPFAM" id="SSF69593">
    <property type="entry name" value="Glycerol-3-phosphate (1)-acyltransferase"/>
    <property type="match status" value="1"/>
</dbReference>
<evidence type="ECO:0000313" key="7">
    <source>
        <dbReference type="EMBL" id="SHN61185.1"/>
    </source>
</evidence>
<evidence type="ECO:0000313" key="8">
    <source>
        <dbReference type="Proteomes" id="UP000186469"/>
    </source>
</evidence>
<dbReference type="AlphaFoldDB" id="A0A1M7SRN6"/>
<protein>
    <submittedName>
        <fullName evidence="7">Putative hemolysin</fullName>
    </submittedName>
</protein>
<dbReference type="OrthoDB" id="1113830at2"/>
<gene>
    <name evidence="7" type="ORF">SAMN02745728_01199</name>
</gene>
<dbReference type="SMART" id="SM00563">
    <property type="entry name" value="PlsC"/>
    <property type="match status" value="1"/>
</dbReference>